<accession>A0A6M4H866</accession>
<dbReference type="AlphaFoldDB" id="A0A6M4H866"/>
<organism evidence="2 3">
    <name type="scientific">Usitatibacter palustris</name>
    <dbReference type="NCBI Taxonomy" id="2732487"/>
    <lineage>
        <taxon>Bacteria</taxon>
        <taxon>Pseudomonadati</taxon>
        <taxon>Pseudomonadota</taxon>
        <taxon>Betaproteobacteria</taxon>
        <taxon>Nitrosomonadales</taxon>
        <taxon>Usitatibacteraceae</taxon>
        <taxon>Usitatibacter</taxon>
    </lineage>
</organism>
<keyword evidence="3" id="KW-1185">Reference proteome</keyword>
<dbReference type="KEGG" id="upl:DSM104440_02705"/>
<evidence type="ECO:0000313" key="2">
    <source>
        <dbReference type="EMBL" id="QJR15879.1"/>
    </source>
</evidence>
<proteinExistence type="predicted"/>
<evidence type="ECO:0000259" key="1">
    <source>
        <dbReference type="Pfam" id="PF01814"/>
    </source>
</evidence>
<name>A0A6M4H866_9PROT</name>
<dbReference type="InParanoid" id="A0A6M4H866"/>
<evidence type="ECO:0000313" key="3">
    <source>
        <dbReference type="Proteomes" id="UP000503096"/>
    </source>
</evidence>
<dbReference type="InterPro" id="IPR012312">
    <property type="entry name" value="Hemerythrin-like"/>
</dbReference>
<feature type="domain" description="Hemerythrin-like" evidence="1">
    <location>
        <begin position="11"/>
        <end position="132"/>
    </location>
</feature>
<protein>
    <recommendedName>
        <fullName evidence="1">Hemerythrin-like domain-containing protein</fullName>
    </recommendedName>
</protein>
<dbReference type="Proteomes" id="UP000503096">
    <property type="component" value="Chromosome"/>
</dbReference>
<sequence length="183" mass="20705">MGTQQAPLDAIGFLRADRHRLEEMIAEFRMLHEAQPKGFHSAKQRIMDDFCLGLKIHLRIEEELLFPAARRGIFGMETYLREAHAEHMGMRYFIAQVEAGTAENGLTCTRFLVLADQIAHHREIEEEELFPRVEQSAVDTAALGVALANRRTQLFAELSDDPATGAMHHHTSVERLTALRAAM</sequence>
<gene>
    <name evidence="2" type="ORF">DSM104440_02705</name>
</gene>
<dbReference type="Gene3D" id="1.20.120.520">
    <property type="entry name" value="nmb1532 protein domain like"/>
    <property type="match status" value="1"/>
</dbReference>
<dbReference type="EMBL" id="CP053073">
    <property type="protein sequence ID" value="QJR15879.1"/>
    <property type="molecule type" value="Genomic_DNA"/>
</dbReference>
<dbReference type="RefSeq" id="WP_171163542.1">
    <property type="nucleotide sequence ID" value="NZ_CP053073.1"/>
</dbReference>
<dbReference type="Pfam" id="PF01814">
    <property type="entry name" value="Hemerythrin"/>
    <property type="match status" value="1"/>
</dbReference>
<reference evidence="2 3" key="1">
    <citation type="submission" date="2020-04" db="EMBL/GenBank/DDBJ databases">
        <title>Usitatibacter rugosus gen. nov., sp. nov. and Usitatibacter palustris sp. nov., novel members of Usitatibacteraceae fam. nov. within the order Nitrosomonadales isolated from soil.</title>
        <authorList>
            <person name="Huber K.J."/>
            <person name="Neumann-Schaal M."/>
            <person name="Geppert A."/>
            <person name="Luckner M."/>
            <person name="Wanner G."/>
            <person name="Overmann J."/>
        </authorList>
    </citation>
    <scope>NUCLEOTIDE SEQUENCE [LARGE SCALE GENOMIC DNA]</scope>
    <source>
        <strain evidence="2 3">Swamp67</strain>
    </source>
</reference>